<dbReference type="HAMAP" id="MF_00658">
    <property type="entry name" value="23SrRNA_methyltr_H"/>
    <property type="match status" value="1"/>
</dbReference>
<dbReference type="AlphaFoldDB" id="A0A1H6UGM2"/>
<evidence type="ECO:0000313" key="8">
    <source>
        <dbReference type="Proteomes" id="UP000199662"/>
    </source>
</evidence>
<accession>A0A1H6UGM2</accession>
<keyword evidence="2 6" id="KW-0489">Methyltransferase</keyword>
<feature type="binding site" evidence="6">
    <location>
        <position position="108"/>
    </location>
    <ligand>
        <name>S-adenosyl-L-methionine</name>
        <dbReference type="ChEBI" id="CHEBI:59789"/>
    </ligand>
</feature>
<comment type="function">
    <text evidence="6">Specifically methylates the pseudouridine at position 1915 (m3Psi1915) in 23S rRNA.</text>
</comment>
<dbReference type="InterPro" id="IPR003742">
    <property type="entry name" value="RlmH-like"/>
</dbReference>
<protein>
    <recommendedName>
        <fullName evidence="6">Ribosomal RNA large subunit methyltransferase H</fullName>
        <ecNumber evidence="6">2.1.1.177</ecNumber>
    </recommendedName>
    <alternativeName>
        <fullName evidence="6">23S rRNA (pseudouridine1915-N3)-methyltransferase</fullName>
    </alternativeName>
    <alternativeName>
        <fullName evidence="6">23S rRNA m3Psi1915 methyltransferase</fullName>
    </alternativeName>
    <alternativeName>
        <fullName evidence="6">rRNA (pseudouridine-N3-)-methyltransferase RlmH</fullName>
    </alternativeName>
</protein>
<dbReference type="EMBL" id="FNZK01000001">
    <property type="protein sequence ID" value="SEI87320.1"/>
    <property type="molecule type" value="Genomic_DNA"/>
</dbReference>
<dbReference type="Proteomes" id="UP000199662">
    <property type="component" value="Unassembled WGS sequence"/>
</dbReference>
<dbReference type="Gene3D" id="3.40.1280.10">
    <property type="match status" value="1"/>
</dbReference>
<dbReference type="NCBIfam" id="NF000985">
    <property type="entry name" value="PRK00103.1-3"/>
    <property type="match status" value="1"/>
</dbReference>
<keyword evidence="3 6" id="KW-0808">Transferase</keyword>
<sequence>MKINIVAAGKIKEKYLSAGIAEFTKRMTTFANLKIIEIHEEKMPDNPSEAEKKKTLTIEGERLLKQVSEGSYLIVLDVYGKESSSEDLAKNIAQLGLKGQSNITFLIGGAFGLSEEVRQAAAEKLSFSRMTFTHQMVRLLLVEQIYRAFKINRGEKYHW</sequence>
<name>A0A1H6UGM2_9FIRM</name>
<dbReference type="GO" id="GO:0070038">
    <property type="term" value="F:rRNA (pseudouridine-N3-)-methyltransferase activity"/>
    <property type="evidence" value="ECO:0007669"/>
    <property type="project" value="UniProtKB-UniRule"/>
</dbReference>
<dbReference type="PANTHER" id="PTHR33603">
    <property type="entry name" value="METHYLTRANSFERASE"/>
    <property type="match status" value="1"/>
</dbReference>
<dbReference type="NCBIfam" id="TIGR00246">
    <property type="entry name" value="tRNA_RlmH_YbeA"/>
    <property type="match status" value="1"/>
</dbReference>
<dbReference type="SUPFAM" id="SSF75217">
    <property type="entry name" value="alpha/beta knot"/>
    <property type="match status" value="1"/>
</dbReference>
<evidence type="ECO:0000256" key="4">
    <source>
        <dbReference type="ARBA" id="ARBA00022691"/>
    </source>
</evidence>
<dbReference type="PIRSF" id="PIRSF004505">
    <property type="entry name" value="MT_bac"/>
    <property type="match status" value="1"/>
</dbReference>
<organism evidence="7 8">
    <name type="scientific">Propionispira arboris</name>
    <dbReference type="NCBI Taxonomy" id="84035"/>
    <lineage>
        <taxon>Bacteria</taxon>
        <taxon>Bacillati</taxon>
        <taxon>Bacillota</taxon>
        <taxon>Negativicutes</taxon>
        <taxon>Selenomonadales</taxon>
        <taxon>Selenomonadaceae</taxon>
        <taxon>Propionispira</taxon>
    </lineage>
</organism>
<comment type="subcellular location">
    <subcellularLocation>
        <location evidence="6">Cytoplasm</location>
    </subcellularLocation>
</comment>
<gene>
    <name evidence="6" type="primary">rlmH</name>
    <name evidence="7" type="ORF">SAMN05660742_101306</name>
</gene>
<comment type="similarity">
    <text evidence="5 6">Belongs to the RNA methyltransferase RlmH family.</text>
</comment>
<evidence type="ECO:0000256" key="1">
    <source>
        <dbReference type="ARBA" id="ARBA00022552"/>
    </source>
</evidence>
<feature type="binding site" evidence="6">
    <location>
        <begin position="127"/>
        <end position="132"/>
    </location>
    <ligand>
        <name>S-adenosyl-L-methionine</name>
        <dbReference type="ChEBI" id="CHEBI:59789"/>
    </ligand>
</feature>
<dbReference type="GO" id="GO:0005737">
    <property type="term" value="C:cytoplasm"/>
    <property type="evidence" value="ECO:0007669"/>
    <property type="project" value="UniProtKB-SubCell"/>
</dbReference>
<evidence type="ECO:0000313" key="7">
    <source>
        <dbReference type="EMBL" id="SEI87320.1"/>
    </source>
</evidence>
<keyword evidence="8" id="KW-1185">Reference proteome</keyword>
<keyword evidence="4 6" id="KW-0949">S-adenosyl-L-methionine</keyword>
<dbReference type="RefSeq" id="WP_091828561.1">
    <property type="nucleotide sequence ID" value="NZ_FNZK01000001.1"/>
</dbReference>
<dbReference type="EC" id="2.1.1.177" evidence="6"/>
<dbReference type="InterPro" id="IPR029026">
    <property type="entry name" value="tRNA_m1G_MTases_N"/>
</dbReference>
<dbReference type="InterPro" id="IPR029028">
    <property type="entry name" value="Alpha/beta_knot_MTases"/>
</dbReference>
<keyword evidence="1 6" id="KW-0698">rRNA processing</keyword>
<comment type="catalytic activity">
    <reaction evidence="6">
        <text>pseudouridine(1915) in 23S rRNA + S-adenosyl-L-methionine = N(3)-methylpseudouridine(1915) in 23S rRNA + S-adenosyl-L-homocysteine + H(+)</text>
        <dbReference type="Rhea" id="RHEA:42752"/>
        <dbReference type="Rhea" id="RHEA-COMP:10221"/>
        <dbReference type="Rhea" id="RHEA-COMP:10222"/>
        <dbReference type="ChEBI" id="CHEBI:15378"/>
        <dbReference type="ChEBI" id="CHEBI:57856"/>
        <dbReference type="ChEBI" id="CHEBI:59789"/>
        <dbReference type="ChEBI" id="CHEBI:65314"/>
        <dbReference type="ChEBI" id="CHEBI:74486"/>
        <dbReference type="EC" id="2.1.1.177"/>
    </reaction>
</comment>
<dbReference type="PANTHER" id="PTHR33603:SF1">
    <property type="entry name" value="RIBOSOMAL RNA LARGE SUBUNIT METHYLTRANSFERASE H"/>
    <property type="match status" value="1"/>
</dbReference>
<evidence type="ECO:0000256" key="6">
    <source>
        <dbReference type="HAMAP-Rule" id="MF_00658"/>
    </source>
</evidence>
<feature type="binding site" evidence="6">
    <location>
        <position position="76"/>
    </location>
    <ligand>
        <name>S-adenosyl-L-methionine</name>
        <dbReference type="ChEBI" id="CHEBI:59789"/>
    </ligand>
</feature>
<evidence type="ECO:0000256" key="2">
    <source>
        <dbReference type="ARBA" id="ARBA00022603"/>
    </source>
</evidence>
<keyword evidence="6" id="KW-0963">Cytoplasm</keyword>
<reference evidence="7 8" key="1">
    <citation type="submission" date="2016-10" db="EMBL/GenBank/DDBJ databases">
        <authorList>
            <person name="de Groot N.N."/>
        </authorList>
    </citation>
    <scope>NUCLEOTIDE SEQUENCE [LARGE SCALE GENOMIC DNA]</scope>
    <source>
        <strain evidence="7 8">DSM 2179</strain>
    </source>
</reference>
<dbReference type="Pfam" id="PF02590">
    <property type="entry name" value="SPOUT_MTase"/>
    <property type="match status" value="1"/>
</dbReference>
<evidence type="ECO:0000256" key="5">
    <source>
        <dbReference type="ARBA" id="ARBA00038303"/>
    </source>
</evidence>
<comment type="subunit">
    <text evidence="6">Homodimer.</text>
</comment>
<dbReference type="STRING" id="84035.SAMN05660742_101306"/>
<evidence type="ECO:0000256" key="3">
    <source>
        <dbReference type="ARBA" id="ARBA00022679"/>
    </source>
</evidence>
<dbReference type="CDD" id="cd18081">
    <property type="entry name" value="RlmH-like"/>
    <property type="match status" value="1"/>
</dbReference>
<proteinExistence type="inferred from homology"/>